<dbReference type="PROSITE" id="PS51186">
    <property type="entry name" value="GNAT"/>
    <property type="match status" value="1"/>
</dbReference>
<dbReference type="InterPro" id="IPR025559">
    <property type="entry name" value="Eis_dom"/>
</dbReference>
<proteinExistence type="inferred from homology"/>
<dbReference type="InterPro" id="IPR051554">
    <property type="entry name" value="Acetyltransferase_Eis"/>
</dbReference>
<evidence type="ECO:0000259" key="5">
    <source>
        <dbReference type="PROSITE" id="PS51186"/>
    </source>
</evidence>
<comment type="subunit">
    <text evidence="4">Homohexamer; trimer of dimers.</text>
</comment>
<dbReference type="CDD" id="cd04301">
    <property type="entry name" value="NAT_SF"/>
    <property type="match status" value="1"/>
</dbReference>
<dbReference type="PANTHER" id="PTHR37817:SF1">
    <property type="entry name" value="N-ACETYLTRANSFERASE EIS"/>
    <property type="match status" value="1"/>
</dbReference>
<sequence length="419" mass="44730">MSSEQQVEIRAVTEGEQLEWLRCSRRTFLYPKTVTAEHVEHRRPTWEGQRLTGAFDGDRVVGTYRSWEWSLPVPGGAGHSVLTDHISTVTVAPTHRRRGILTRMITADLSAARERGVPLAYLVAGEAPIYGRYGFGAAVAGQTLTVRVPASLAHVPTGTEGIRVELVDDADLRAEAPVLFAAVAAARPGAVLRTERFWDEALGLAPGPGDDATAARPALIARDASGAAVGVARYRAQESWQAMRHDTTLEVHDVFAATPAAQAALWQHLLSMDIVDRLRITERPLDDPLPELLADRRDALAGEGSDHLWARLLDVPAALEARGWLGPAGSCVLEVHDALGIAGGRWRLDVADGLATVTTTTADADVTCDVGALSAAYLGETSLVALAAAGRVRGDAAAVGRLSAQLAWQPTSWPTIGHF</sequence>
<dbReference type="PANTHER" id="PTHR37817">
    <property type="entry name" value="N-ACETYLTRANSFERASE EIS"/>
    <property type="match status" value="1"/>
</dbReference>
<dbReference type="EMBL" id="QGDQ01000038">
    <property type="protein sequence ID" value="PWJ47361.1"/>
    <property type="molecule type" value="Genomic_DNA"/>
</dbReference>
<dbReference type="SUPFAM" id="SSF55718">
    <property type="entry name" value="SCP-like"/>
    <property type="match status" value="1"/>
</dbReference>
<dbReference type="InterPro" id="IPR022902">
    <property type="entry name" value="NAcTrfase_Eis"/>
</dbReference>
<feature type="active site" description="Proton acceptor; via carboxylate" evidence="4">
    <location>
        <position position="419"/>
    </location>
</feature>
<dbReference type="Pfam" id="PF13530">
    <property type="entry name" value="SCP2_2"/>
    <property type="match status" value="1"/>
</dbReference>
<dbReference type="Gene3D" id="3.40.630.30">
    <property type="match status" value="2"/>
</dbReference>
<dbReference type="GO" id="GO:0034069">
    <property type="term" value="F:aminoglycoside N-acetyltransferase activity"/>
    <property type="evidence" value="ECO:0007669"/>
    <property type="project" value="TreeGrafter"/>
</dbReference>
<dbReference type="Pfam" id="PF17668">
    <property type="entry name" value="Acetyltransf_17"/>
    <property type="match status" value="1"/>
</dbReference>
<dbReference type="SUPFAM" id="SSF55729">
    <property type="entry name" value="Acyl-CoA N-acyltransferases (Nat)"/>
    <property type="match status" value="1"/>
</dbReference>
<evidence type="ECO:0000256" key="1">
    <source>
        <dbReference type="ARBA" id="ARBA00009213"/>
    </source>
</evidence>
<dbReference type="InterPro" id="IPR016181">
    <property type="entry name" value="Acyl_CoA_acyltransferase"/>
</dbReference>
<comment type="caution">
    <text evidence="4">Lacks conserved residue(s) required for the propagation of feature annotation.</text>
</comment>
<evidence type="ECO:0000256" key="4">
    <source>
        <dbReference type="HAMAP-Rule" id="MF_01812"/>
    </source>
</evidence>
<name>A0A315ZP68_9ACTN</name>
<comment type="caution">
    <text evidence="6">The sequence shown here is derived from an EMBL/GenBank/DDBJ whole genome shotgun (WGS) entry which is preliminary data.</text>
</comment>
<gene>
    <name evidence="6" type="ORF">BXY45_1389</name>
</gene>
<keyword evidence="3 4" id="KW-0012">Acyltransferase</keyword>
<reference evidence="6 7" key="1">
    <citation type="submission" date="2018-03" db="EMBL/GenBank/DDBJ databases">
        <title>Genomic Encyclopedia of Archaeal and Bacterial Type Strains, Phase II (KMG-II): from individual species to whole genera.</title>
        <authorList>
            <person name="Goeker M."/>
        </authorList>
    </citation>
    <scope>NUCLEOTIDE SEQUENCE [LARGE SCALE GENOMIC DNA]</scope>
    <source>
        <strain evidence="6 7">DSM 44889</strain>
    </source>
</reference>
<dbReference type="GO" id="GO:0030649">
    <property type="term" value="P:aminoglycoside antibiotic catabolic process"/>
    <property type="evidence" value="ECO:0007669"/>
    <property type="project" value="TreeGrafter"/>
</dbReference>
<keyword evidence="7" id="KW-1185">Reference proteome</keyword>
<evidence type="ECO:0000256" key="2">
    <source>
        <dbReference type="ARBA" id="ARBA00022679"/>
    </source>
</evidence>
<dbReference type="InterPro" id="IPR036527">
    <property type="entry name" value="SCP2_sterol-bd_dom_sf"/>
</dbReference>
<evidence type="ECO:0000313" key="6">
    <source>
        <dbReference type="EMBL" id="PWJ47361.1"/>
    </source>
</evidence>
<evidence type="ECO:0000256" key="3">
    <source>
        <dbReference type="ARBA" id="ARBA00023315"/>
    </source>
</evidence>
<dbReference type="HAMAP" id="MF_01812">
    <property type="entry name" value="Eis"/>
    <property type="match status" value="1"/>
</dbReference>
<dbReference type="Proteomes" id="UP000245469">
    <property type="component" value="Unassembled WGS sequence"/>
</dbReference>
<dbReference type="Gene3D" id="3.30.1050.10">
    <property type="entry name" value="SCP2 sterol-binding domain"/>
    <property type="match status" value="1"/>
</dbReference>
<dbReference type="Pfam" id="PF13527">
    <property type="entry name" value="Acetyltransf_9"/>
    <property type="match status" value="1"/>
</dbReference>
<dbReference type="InterPro" id="IPR000182">
    <property type="entry name" value="GNAT_dom"/>
</dbReference>
<feature type="domain" description="N-acetyltransferase" evidence="5">
    <location>
        <begin position="7"/>
        <end position="158"/>
    </location>
</feature>
<dbReference type="InterPro" id="IPR041380">
    <property type="entry name" value="Acetyltransf_17"/>
</dbReference>
<evidence type="ECO:0000313" key="7">
    <source>
        <dbReference type="Proteomes" id="UP000245469"/>
    </source>
</evidence>
<comment type="similarity">
    <text evidence="1 4">Belongs to the acetyltransferase Eis family.</text>
</comment>
<dbReference type="NCBIfam" id="NF002367">
    <property type="entry name" value="PRK01346.1-4"/>
    <property type="match status" value="1"/>
</dbReference>
<organism evidence="6 7">
    <name type="scientific">Quadrisphaera granulorum</name>
    <dbReference type="NCBI Taxonomy" id="317664"/>
    <lineage>
        <taxon>Bacteria</taxon>
        <taxon>Bacillati</taxon>
        <taxon>Actinomycetota</taxon>
        <taxon>Actinomycetes</taxon>
        <taxon>Kineosporiales</taxon>
        <taxon>Kineosporiaceae</taxon>
        <taxon>Quadrisphaera</taxon>
    </lineage>
</organism>
<feature type="binding site" evidence="4">
    <location>
        <begin position="89"/>
        <end position="91"/>
    </location>
    <ligand>
        <name>acetyl-CoA</name>
        <dbReference type="ChEBI" id="CHEBI:57288"/>
    </ligand>
</feature>
<protein>
    <submittedName>
        <fullName evidence="6">Putative acetyltransferase</fullName>
    </submittedName>
</protein>
<keyword evidence="2 4" id="KW-0808">Transferase</keyword>
<dbReference type="OrthoDB" id="8399956at2"/>
<feature type="active site" description="Proton donor" evidence="4">
    <location>
        <position position="130"/>
    </location>
</feature>
<dbReference type="AlphaFoldDB" id="A0A315ZP68"/>
<accession>A0A315ZP68</accession>
<dbReference type="RefSeq" id="WP_109776415.1">
    <property type="nucleotide sequence ID" value="NZ_QGDQ01000038.1"/>
</dbReference>
<feature type="binding site" evidence="4">
    <location>
        <begin position="97"/>
        <end position="102"/>
    </location>
    <ligand>
        <name>acetyl-CoA</name>
        <dbReference type="ChEBI" id="CHEBI:57288"/>
    </ligand>
</feature>